<dbReference type="EMBL" id="QROV01000008">
    <property type="protein sequence ID" value="RHL60617.1"/>
    <property type="molecule type" value="Genomic_DNA"/>
</dbReference>
<comment type="caution">
    <text evidence="1">The sequence shown here is derived from an EMBL/GenBank/DDBJ whole genome shotgun (WGS) entry which is preliminary data.</text>
</comment>
<reference evidence="1 2" key="1">
    <citation type="submission" date="2018-08" db="EMBL/GenBank/DDBJ databases">
        <title>A genome reference for cultivated species of the human gut microbiota.</title>
        <authorList>
            <person name="Zou Y."/>
            <person name="Xue W."/>
            <person name="Luo G."/>
        </authorList>
    </citation>
    <scope>NUCLEOTIDE SEQUENCE [LARGE SCALE GENOMIC DNA]</scope>
    <source>
        <strain evidence="1 2">AF37-12</strain>
    </source>
</reference>
<name>A0A415M262_BACT4</name>
<dbReference type="RefSeq" id="WP_118417521.1">
    <property type="nucleotide sequence ID" value="NZ_JBBNLZ010000005.1"/>
</dbReference>
<organism evidence="1 2">
    <name type="scientific">Bacteroides thetaiotaomicron</name>
    <dbReference type="NCBI Taxonomy" id="818"/>
    <lineage>
        <taxon>Bacteria</taxon>
        <taxon>Pseudomonadati</taxon>
        <taxon>Bacteroidota</taxon>
        <taxon>Bacteroidia</taxon>
        <taxon>Bacteroidales</taxon>
        <taxon>Bacteroidaceae</taxon>
        <taxon>Bacteroides</taxon>
    </lineage>
</organism>
<evidence type="ECO:0000313" key="1">
    <source>
        <dbReference type="EMBL" id="RHL60617.1"/>
    </source>
</evidence>
<dbReference type="Proteomes" id="UP000283616">
    <property type="component" value="Unassembled WGS sequence"/>
</dbReference>
<dbReference type="InterPro" id="IPR043129">
    <property type="entry name" value="ATPase_NBD"/>
</dbReference>
<gene>
    <name evidence="1" type="ORF">DW011_09240</name>
</gene>
<protein>
    <submittedName>
        <fullName evidence="1">Uncharacterized protein</fullName>
    </submittedName>
</protein>
<accession>A0A415M262</accession>
<evidence type="ECO:0000313" key="2">
    <source>
        <dbReference type="Proteomes" id="UP000283616"/>
    </source>
</evidence>
<dbReference type="SUPFAM" id="SSF53067">
    <property type="entry name" value="Actin-like ATPase domain"/>
    <property type="match status" value="1"/>
</dbReference>
<proteinExistence type="predicted"/>
<dbReference type="AlphaFoldDB" id="A0A415M262"/>
<sequence>MGKVFRLHTGANTLEGWDDANAPYGTSAINQIKDPNGATSKKEITSIPSPFARMDLVKVAFKNVTDNHQVEGDTIFHKLVSDCFDVGEIFFNIDKLSDKLRIIAWDRQNDLKVLLDSNDSQHRLLGETLKLYMEQDAQAFNFKNLQRIYLLDYIGPNRPAQMNIIGGTSPITLFFTPANNLSYVSKNICFGNDRPFDDDYQPLYKRDIDYIRYWFALKNEMPEFAVLFPEVNAYLELTYQCLDGNTKDEIDKLQVGDYESLFSELSVGNVANLVEVLGFPLKKQNPVSANNFKSDFTIKSSVYKGEIKPLVLPINTYTKPNMRYVTSYWDKSLKAPITDDRLLQERILPEVGTKYPYLTIGDFLEDNIIFTGYTLNDDNFYNAGYQKDNECYLLPIRKEFFSYFTIEELKSEMLDGKKMFELSSNAGGIKATLRIPIQKGEYITYERIYFNSQPEEEENKGGIFVSEAYCIGLFPAIKFVNDQKAKYRVIISGNSSFFNSSLDFYQGCKRVDIASKSERNVDVENLASNVTYILEKNFDYVQMNIKEGISGIIVPQWKISSGSSEFIFAIDFGTSNTHIEYAIVGSKVSEPFDISYKDRQLYKLNEYLLANTIFNNDYIPAEINQSSQYHFPIRTVLSEGKNTDWKKPVFAMANTNIPFTYEKEMLPDFDKWTTELKWGNTIDSQQKVYHYLETLFLLLRNKVLLNNGELEKTKIVWFYPASMTEGRYNKYAKIWNELYKVYFGQNVFNVVPVSESLAPYSFYKNKKGATTDVVSIDIGGGTTDVLIVREGRADLLTSFRFAANSIFGDGYGLDADSNTFLQYYIKEIKEKFTANAFNELIDVLGKLDTQKVSADIFSFFFSLASNKKILESGLKIDFNELLSQDDNCRYLFILFYAAIMYHIASIMKIKKLPMPRHITFSGNGSKILQILTPSNETLENFTKLIFEKVYGVDYDIDGVTIIRNFENPKEATCKGGILNPEPQPYSDIDNLKQTLLGDGMGTFITGDIKYDAVGEKMQTDVLNEVIHFIDVFIQLNNEFSYVNKFSAEPSKWNLVKQCCEKDIKKHLKDGITQKKEELHQTGTEPKIEETLFFYPLVGILNQMAQELYK</sequence>